<sequence length="13" mass="1536">MYILIGLIDRIIC</sequence>
<accession>A0A0A8ZPY6</accession>
<reference evidence="1" key="2">
    <citation type="journal article" date="2015" name="Data Brief">
        <title>Shoot transcriptome of the giant reed, Arundo donax.</title>
        <authorList>
            <person name="Barrero R.A."/>
            <person name="Guerrero F.D."/>
            <person name="Moolhuijzen P."/>
            <person name="Goolsby J.A."/>
            <person name="Tidwell J."/>
            <person name="Bellgard S.E."/>
            <person name="Bellgard M.I."/>
        </authorList>
    </citation>
    <scope>NUCLEOTIDE SEQUENCE</scope>
    <source>
        <tissue evidence="1">Shoot tissue taken approximately 20 cm above the soil surface</tissue>
    </source>
</reference>
<evidence type="ECO:0000313" key="1">
    <source>
        <dbReference type="EMBL" id="JAD40861.1"/>
    </source>
</evidence>
<name>A0A0A8ZPY6_ARUDO</name>
<dbReference type="EMBL" id="GBRH01257034">
    <property type="protein sequence ID" value="JAD40861.1"/>
    <property type="molecule type" value="Transcribed_RNA"/>
</dbReference>
<organism evidence="1">
    <name type="scientific">Arundo donax</name>
    <name type="common">Giant reed</name>
    <name type="synonym">Donax arundinaceus</name>
    <dbReference type="NCBI Taxonomy" id="35708"/>
    <lineage>
        <taxon>Eukaryota</taxon>
        <taxon>Viridiplantae</taxon>
        <taxon>Streptophyta</taxon>
        <taxon>Embryophyta</taxon>
        <taxon>Tracheophyta</taxon>
        <taxon>Spermatophyta</taxon>
        <taxon>Magnoliopsida</taxon>
        <taxon>Liliopsida</taxon>
        <taxon>Poales</taxon>
        <taxon>Poaceae</taxon>
        <taxon>PACMAD clade</taxon>
        <taxon>Arundinoideae</taxon>
        <taxon>Arundineae</taxon>
        <taxon>Arundo</taxon>
    </lineage>
</organism>
<protein>
    <submittedName>
        <fullName evidence="1">Uncharacterized protein</fullName>
    </submittedName>
</protein>
<reference evidence="1" key="1">
    <citation type="submission" date="2014-09" db="EMBL/GenBank/DDBJ databases">
        <authorList>
            <person name="Magalhaes I.L.F."/>
            <person name="Oliveira U."/>
            <person name="Santos F.R."/>
            <person name="Vidigal T.H.D.A."/>
            <person name="Brescovit A.D."/>
            <person name="Santos A.J."/>
        </authorList>
    </citation>
    <scope>NUCLEOTIDE SEQUENCE</scope>
    <source>
        <tissue evidence="1">Shoot tissue taken approximately 20 cm above the soil surface</tissue>
    </source>
</reference>
<proteinExistence type="predicted"/>